<accession>A0A1F7IAE0</accession>
<dbReference type="Pfam" id="PF00542">
    <property type="entry name" value="Ribosomal_L12"/>
    <property type="match status" value="1"/>
</dbReference>
<feature type="domain" description="Large ribosomal subunit protein bL12 C-terminal" evidence="5">
    <location>
        <begin position="65"/>
        <end position="132"/>
    </location>
</feature>
<comment type="subunit">
    <text evidence="4">Homodimer. Part of the ribosomal stalk of the 50S ribosomal subunit. Forms a multimeric L10(L12)X complex, where L10 forms an elongated spine to which 2 to 4 L12 dimers bind in a sequential fashion. Binds GTP-bound translation factors.</text>
</comment>
<dbReference type="EMBL" id="MGAG01000026">
    <property type="protein sequence ID" value="OGK40331.1"/>
    <property type="molecule type" value="Genomic_DNA"/>
</dbReference>
<sequence>MAETKLSEKLQKIAKELEGLTVVEMAELSKYLEDKFGVMPIATSAAPAQTASATASADKEEKTSFTVMLASSGENKLGVIKAVREILPNLGLMEAKKLVESAPKELLKDVKKDIAEEAKKKVETAGGKVELK</sequence>
<dbReference type="SUPFAM" id="SSF48300">
    <property type="entry name" value="Ribosomal protein L7/12, oligomerisation (N-terminal) domain"/>
    <property type="match status" value="1"/>
</dbReference>
<dbReference type="GO" id="GO:0003729">
    <property type="term" value="F:mRNA binding"/>
    <property type="evidence" value="ECO:0007669"/>
    <property type="project" value="TreeGrafter"/>
</dbReference>
<keyword evidence="3 4" id="KW-0687">Ribonucleoprotein</keyword>
<keyword evidence="2 4" id="KW-0689">Ribosomal protein</keyword>
<protein>
    <recommendedName>
        <fullName evidence="4">Large ribosomal subunit protein bL12</fullName>
    </recommendedName>
</protein>
<dbReference type="FunFam" id="3.30.1390.10:FF:000001">
    <property type="entry name" value="50S ribosomal protein L7/L12"/>
    <property type="match status" value="1"/>
</dbReference>
<dbReference type="SUPFAM" id="SSF54736">
    <property type="entry name" value="ClpS-like"/>
    <property type="match status" value="1"/>
</dbReference>
<dbReference type="GO" id="GO:1990904">
    <property type="term" value="C:ribonucleoprotein complex"/>
    <property type="evidence" value="ECO:0007669"/>
    <property type="project" value="UniProtKB-KW"/>
</dbReference>
<name>A0A1F7IAE0_9BACT</name>
<evidence type="ECO:0000313" key="7">
    <source>
        <dbReference type="EMBL" id="OGK40331.1"/>
    </source>
</evidence>
<evidence type="ECO:0000256" key="4">
    <source>
        <dbReference type="HAMAP-Rule" id="MF_00368"/>
    </source>
</evidence>
<dbReference type="STRING" id="1802056.A2954_02930"/>
<dbReference type="HAMAP" id="MF_00368">
    <property type="entry name" value="Ribosomal_bL12"/>
    <property type="match status" value="1"/>
</dbReference>
<dbReference type="GO" id="GO:0005737">
    <property type="term" value="C:cytoplasm"/>
    <property type="evidence" value="ECO:0007669"/>
    <property type="project" value="UniProtKB-ARBA"/>
</dbReference>
<proteinExistence type="inferred from homology"/>
<organism evidence="7 8">
    <name type="scientific">Candidatus Roizmanbacteria bacterium RIFCSPLOWO2_01_FULL_37_12</name>
    <dbReference type="NCBI Taxonomy" id="1802056"/>
    <lineage>
        <taxon>Bacteria</taxon>
        <taxon>Candidatus Roizmaniibacteriota</taxon>
    </lineage>
</organism>
<dbReference type="GO" id="GO:0005840">
    <property type="term" value="C:ribosome"/>
    <property type="evidence" value="ECO:0007669"/>
    <property type="project" value="UniProtKB-KW"/>
</dbReference>
<evidence type="ECO:0000256" key="2">
    <source>
        <dbReference type="ARBA" id="ARBA00022980"/>
    </source>
</evidence>
<evidence type="ECO:0000259" key="5">
    <source>
        <dbReference type="Pfam" id="PF00542"/>
    </source>
</evidence>
<evidence type="ECO:0000313" key="8">
    <source>
        <dbReference type="Proteomes" id="UP000177698"/>
    </source>
</evidence>
<reference evidence="7 8" key="1">
    <citation type="journal article" date="2016" name="Nat. Commun.">
        <title>Thousands of microbial genomes shed light on interconnected biogeochemical processes in an aquifer system.</title>
        <authorList>
            <person name="Anantharaman K."/>
            <person name="Brown C.T."/>
            <person name="Hug L.A."/>
            <person name="Sharon I."/>
            <person name="Castelle C.J."/>
            <person name="Probst A.J."/>
            <person name="Thomas B.C."/>
            <person name="Singh A."/>
            <person name="Wilkins M.J."/>
            <person name="Karaoz U."/>
            <person name="Brodie E.L."/>
            <person name="Williams K.H."/>
            <person name="Hubbard S.S."/>
            <person name="Banfield J.F."/>
        </authorList>
    </citation>
    <scope>NUCLEOTIDE SEQUENCE [LARGE SCALE GENOMIC DNA]</scope>
</reference>
<comment type="caution">
    <text evidence="7">The sequence shown here is derived from an EMBL/GenBank/DDBJ whole genome shotgun (WGS) entry which is preliminary data.</text>
</comment>
<dbReference type="PANTHER" id="PTHR45987:SF4">
    <property type="entry name" value="LARGE RIBOSOMAL SUBUNIT PROTEIN BL12M"/>
    <property type="match status" value="1"/>
</dbReference>
<gene>
    <name evidence="4" type="primary">rplL</name>
    <name evidence="7" type="ORF">A2954_02930</name>
</gene>
<dbReference type="PANTHER" id="PTHR45987">
    <property type="entry name" value="39S RIBOSOMAL PROTEIN L12"/>
    <property type="match status" value="1"/>
</dbReference>
<comment type="function">
    <text evidence="4">Forms part of the ribosomal stalk which helps the ribosome interact with GTP-bound translation factors. Is thus essential for accurate translation.</text>
</comment>
<dbReference type="AlphaFoldDB" id="A0A1F7IAE0"/>
<dbReference type="Pfam" id="PF16320">
    <property type="entry name" value="Ribosomal_L12_N"/>
    <property type="match status" value="1"/>
</dbReference>
<dbReference type="InterPro" id="IPR036235">
    <property type="entry name" value="Ribosomal_bL12_oligo_N_sf"/>
</dbReference>
<dbReference type="Gene3D" id="1.20.5.710">
    <property type="entry name" value="Single helix bin"/>
    <property type="match status" value="1"/>
</dbReference>
<comment type="similarity">
    <text evidence="1 4">Belongs to the bacterial ribosomal protein bL12 family.</text>
</comment>
<dbReference type="GO" id="GO:0003735">
    <property type="term" value="F:structural constituent of ribosome"/>
    <property type="evidence" value="ECO:0007669"/>
    <property type="project" value="InterPro"/>
</dbReference>
<dbReference type="Proteomes" id="UP000177698">
    <property type="component" value="Unassembled WGS sequence"/>
</dbReference>
<dbReference type="NCBIfam" id="TIGR00855">
    <property type="entry name" value="L12"/>
    <property type="match status" value="1"/>
</dbReference>
<dbReference type="InterPro" id="IPR014719">
    <property type="entry name" value="Ribosomal_bL12_C/ClpS-like"/>
</dbReference>
<evidence type="ECO:0000256" key="1">
    <source>
        <dbReference type="ARBA" id="ARBA00007197"/>
    </source>
</evidence>
<evidence type="ECO:0000256" key="3">
    <source>
        <dbReference type="ARBA" id="ARBA00023274"/>
    </source>
</evidence>
<dbReference type="CDD" id="cd00387">
    <property type="entry name" value="Ribosomal_L7_L12"/>
    <property type="match status" value="1"/>
</dbReference>
<dbReference type="Gene3D" id="3.30.1390.10">
    <property type="match status" value="1"/>
</dbReference>
<feature type="domain" description="Large ribosomal subunit protein bL12 oligomerization" evidence="6">
    <location>
        <begin position="9"/>
        <end position="53"/>
    </location>
</feature>
<dbReference type="GO" id="GO:0006412">
    <property type="term" value="P:translation"/>
    <property type="evidence" value="ECO:0007669"/>
    <property type="project" value="UniProtKB-UniRule"/>
</dbReference>
<evidence type="ECO:0000259" key="6">
    <source>
        <dbReference type="Pfam" id="PF16320"/>
    </source>
</evidence>
<dbReference type="InterPro" id="IPR013823">
    <property type="entry name" value="Ribosomal_bL12_C"/>
</dbReference>
<dbReference type="InterPro" id="IPR000206">
    <property type="entry name" value="Ribosomal_bL12"/>
</dbReference>
<dbReference type="InterPro" id="IPR008932">
    <property type="entry name" value="Ribosomal_bL12_oligo"/>
</dbReference>